<dbReference type="AlphaFoldDB" id="A0A3M6TY30"/>
<protein>
    <submittedName>
        <fullName evidence="1">Uncharacterized protein</fullName>
    </submittedName>
</protein>
<name>A0A3M6TY30_POCDA</name>
<comment type="caution">
    <text evidence="1">The sequence shown here is derived from an EMBL/GenBank/DDBJ whole genome shotgun (WGS) entry which is preliminary data.</text>
</comment>
<organism evidence="1 2">
    <name type="scientific">Pocillopora damicornis</name>
    <name type="common">Cauliflower coral</name>
    <name type="synonym">Millepora damicornis</name>
    <dbReference type="NCBI Taxonomy" id="46731"/>
    <lineage>
        <taxon>Eukaryota</taxon>
        <taxon>Metazoa</taxon>
        <taxon>Cnidaria</taxon>
        <taxon>Anthozoa</taxon>
        <taxon>Hexacorallia</taxon>
        <taxon>Scleractinia</taxon>
        <taxon>Astrocoeniina</taxon>
        <taxon>Pocilloporidae</taxon>
        <taxon>Pocillopora</taxon>
    </lineage>
</organism>
<gene>
    <name evidence="1" type="ORF">pdam_00000685</name>
</gene>
<proteinExistence type="predicted"/>
<dbReference type="Proteomes" id="UP000275408">
    <property type="component" value="Unassembled WGS sequence"/>
</dbReference>
<evidence type="ECO:0000313" key="2">
    <source>
        <dbReference type="Proteomes" id="UP000275408"/>
    </source>
</evidence>
<accession>A0A3M6TY30</accession>
<sequence length="74" mass="7844">MVDMDDDFVTERLVIFTEALDDLVVSWVVEFGSTVAVADAFVDAVIGVPVVDVPSLDSVLLTTAIVDAVVTSTK</sequence>
<reference evidence="1 2" key="1">
    <citation type="journal article" date="2018" name="Sci. Rep.">
        <title>Comparative analysis of the Pocillopora damicornis genome highlights role of immune system in coral evolution.</title>
        <authorList>
            <person name="Cunning R."/>
            <person name="Bay R.A."/>
            <person name="Gillette P."/>
            <person name="Baker A.C."/>
            <person name="Traylor-Knowles N."/>
        </authorList>
    </citation>
    <scope>NUCLEOTIDE SEQUENCE [LARGE SCALE GENOMIC DNA]</scope>
    <source>
        <strain evidence="1">RSMAS</strain>
        <tissue evidence="1">Whole animal</tissue>
    </source>
</reference>
<keyword evidence="2" id="KW-1185">Reference proteome</keyword>
<dbReference type="EMBL" id="RCHS01002704">
    <property type="protein sequence ID" value="RMX46333.1"/>
    <property type="molecule type" value="Genomic_DNA"/>
</dbReference>
<evidence type="ECO:0000313" key="1">
    <source>
        <dbReference type="EMBL" id="RMX46333.1"/>
    </source>
</evidence>